<name>A0A6A1WDH9_9ROSI</name>
<evidence type="ECO:0000313" key="3">
    <source>
        <dbReference type="EMBL" id="KAB1223339.1"/>
    </source>
</evidence>
<comment type="catalytic activity">
    <reaction evidence="1">
        <text>RX + glutathione = an S-substituted glutathione + a halide anion + H(+)</text>
        <dbReference type="Rhea" id="RHEA:16437"/>
        <dbReference type="ChEBI" id="CHEBI:15378"/>
        <dbReference type="ChEBI" id="CHEBI:16042"/>
        <dbReference type="ChEBI" id="CHEBI:17792"/>
        <dbReference type="ChEBI" id="CHEBI:57925"/>
        <dbReference type="ChEBI" id="CHEBI:90779"/>
        <dbReference type="EC" id="2.5.1.18"/>
    </reaction>
</comment>
<dbReference type="SUPFAM" id="SSF47616">
    <property type="entry name" value="GST C-terminal domain-like"/>
    <property type="match status" value="1"/>
</dbReference>
<evidence type="ECO:0000256" key="1">
    <source>
        <dbReference type="RuleBase" id="RU369102"/>
    </source>
</evidence>
<dbReference type="PANTHER" id="PTHR11260">
    <property type="entry name" value="GLUTATHIONE S-TRANSFERASE, GST, SUPERFAMILY, GST DOMAIN CONTAINING"/>
    <property type="match status" value="1"/>
</dbReference>
<accession>A0A6A1WDH9</accession>
<comment type="caution">
    <text evidence="3">The sequence shown here is derived from an EMBL/GenBank/DDBJ whole genome shotgun (WGS) entry which is preliminary data.</text>
</comment>
<protein>
    <recommendedName>
        <fullName evidence="1">Glutathione S-transferase</fullName>
        <ecNumber evidence="1">2.5.1.18</ecNumber>
    </recommendedName>
</protein>
<gene>
    <name evidence="3" type="ORF">CJ030_MR2G028934</name>
</gene>
<proteinExistence type="inferred from homology"/>
<dbReference type="OrthoDB" id="4951845at2759"/>
<keyword evidence="1" id="KW-0963">Cytoplasm</keyword>
<comment type="function">
    <text evidence="1">Is involved in the conjugation of reduced glutathione to a wide number of exogenous and endogenous hydrophobic electrophiles.</text>
</comment>
<dbReference type="EMBL" id="RXIC02000020">
    <property type="protein sequence ID" value="KAB1223339.1"/>
    <property type="molecule type" value="Genomic_DNA"/>
</dbReference>
<keyword evidence="4" id="KW-1185">Reference proteome</keyword>
<evidence type="ECO:0000313" key="4">
    <source>
        <dbReference type="Proteomes" id="UP000516437"/>
    </source>
</evidence>
<comment type="similarity">
    <text evidence="1">Belongs to the GST superfamily.</text>
</comment>
<dbReference type="GO" id="GO:0005829">
    <property type="term" value="C:cytosol"/>
    <property type="evidence" value="ECO:0007669"/>
    <property type="project" value="UniProtKB-SubCell"/>
</dbReference>
<dbReference type="InterPro" id="IPR036282">
    <property type="entry name" value="Glutathione-S-Trfase_C_sf"/>
</dbReference>
<dbReference type="AlphaFoldDB" id="A0A6A1WDH9"/>
<dbReference type="PANTHER" id="PTHR11260:SF676">
    <property type="entry name" value="GLUTATHIONE S-TRANSFERASE U8"/>
    <property type="match status" value="1"/>
</dbReference>
<evidence type="ECO:0000256" key="2">
    <source>
        <dbReference type="SAM" id="MobiDB-lite"/>
    </source>
</evidence>
<dbReference type="GO" id="GO:0006749">
    <property type="term" value="P:glutathione metabolic process"/>
    <property type="evidence" value="ECO:0007669"/>
    <property type="project" value="TreeGrafter"/>
</dbReference>
<sequence length="113" mass="13035">MASFSALKATSKVTENCYEKNYGRWPGTLPLSNFWVGALHEYIDETWQGHPLLPKDPYEIAHARFWTKFIDEQCSPGIFKAIQAKEKEREKAVEEVSEQSKAARQGARRKEVF</sequence>
<dbReference type="EC" id="2.5.1.18" evidence="1"/>
<dbReference type="InterPro" id="IPR045073">
    <property type="entry name" value="Omega/Tau-like"/>
</dbReference>
<dbReference type="GO" id="GO:0004364">
    <property type="term" value="F:glutathione transferase activity"/>
    <property type="evidence" value="ECO:0007669"/>
    <property type="project" value="UniProtKB-UniRule"/>
</dbReference>
<keyword evidence="1 3" id="KW-0808">Transferase</keyword>
<dbReference type="Gene3D" id="1.20.1050.10">
    <property type="match status" value="1"/>
</dbReference>
<comment type="subcellular location">
    <subcellularLocation>
        <location evidence="1">Cytoplasm</location>
        <location evidence="1">Cytosol</location>
    </subcellularLocation>
</comment>
<dbReference type="Proteomes" id="UP000516437">
    <property type="component" value="Chromosome 2"/>
</dbReference>
<feature type="region of interest" description="Disordered" evidence="2">
    <location>
        <begin position="94"/>
        <end position="113"/>
    </location>
</feature>
<organism evidence="3 4">
    <name type="scientific">Morella rubra</name>
    <name type="common">Chinese bayberry</name>
    <dbReference type="NCBI Taxonomy" id="262757"/>
    <lineage>
        <taxon>Eukaryota</taxon>
        <taxon>Viridiplantae</taxon>
        <taxon>Streptophyta</taxon>
        <taxon>Embryophyta</taxon>
        <taxon>Tracheophyta</taxon>
        <taxon>Spermatophyta</taxon>
        <taxon>Magnoliopsida</taxon>
        <taxon>eudicotyledons</taxon>
        <taxon>Gunneridae</taxon>
        <taxon>Pentapetalae</taxon>
        <taxon>rosids</taxon>
        <taxon>fabids</taxon>
        <taxon>Fagales</taxon>
        <taxon>Myricaceae</taxon>
        <taxon>Morella</taxon>
    </lineage>
</organism>
<reference evidence="3 4" key="1">
    <citation type="journal article" date="2019" name="Plant Biotechnol. J.">
        <title>The red bayberry genome and genetic basis of sex determination.</title>
        <authorList>
            <person name="Jia H.M."/>
            <person name="Jia H.J."/>
            <person name="Cai Q.L."/>
            <person name="Wang Y."/>
            <person name="Zhao H.B."/>
            <person name="Yang W.F."/>
            <person name="Wang G.Y."/>
            <person name="Li Y.H."/>
            <person name="Zhan D.L."/>
            <person name="Shen Y.T."/>
            <person name="Niu Q.F."/>
            <person name="Chang L."/>
            <person name="Qiu J."/>
            <person name="Zhao L."/>
            <person name="Xie H.B."/>
            <person name="Fu W.Y."/>
            <person name="Jin J."/>
            <person name="Li X.W."/>
            <person name="Jiao Y."/>
            <person name="Zhou C.C."/>
            <person name="Tu T."/>
            <person name="Chai C.Y."/>
            <person name="Gao J.L."/>
            <person name="Fan L.J."/>
            <person name="van de Weg E."/>
            <person name="Wang J.Y."/>
            <person name="Gao Z.S."/>
        </authorList>
    </citation>
    <scope>NUCLEOTIDE SEQUENCE [LARGE SCALE GENOMIC DNA]</scope>
    <source>
        <tissue evidence="3">Leaves</tissue>
    </source>
</reference>